<reference evidence="3" key="1">
    <citation type="submission" date="2025-08" db="UniProtKB">
        <authorList>
            <consortium name="RefSeq"/>
        </authorList>
    </citation>
    <scope>IDENTIFICATION</scope>
    <source>
        <strain evidence="3">OHB3-1</strain>
    </source>
</reference>
<feature type="domain" description="DUF1664" evidence="1">
    <location>
        <begin position="93"/>
        <end position="216"/>
    </location>
</feature>
<accession>A0A6J1CHX0</accession>
<dbReference type="PANTHER" id="PTHR46667">
    <property type="entry name" value="OS05G0182700 PROTEIN"/>
    <property type="match status" value="1"/>
</dbReference>
<gene>
    <name evidence="3" type="primary">LOC111011327</name>
</gene>
<organism evidence="2 3">
    <name type="scientific">Momordica charantia</name>
    <name type="common">Bitter gourd</name>
    <name type="synonym">Balsam pear</name>
    <dbReference type="NCBI Taxonomy" id="3673"/>
    <lineage>
        <taxon>Eukaryota</taxon>
        <taxon>Viridiplantae</taxon>
        <taxon>Streptophyta</taxon>
        <taxon>Embryophyta</taxon>
        <taxon>Tracheophyta</taxon>
        <taxon>Spermatophyta</taxon>
        <taxon>Magnoliopsida</taxon>
        <taxon>eudicotyledons</taxon>
        <taxon>Gunneridae</taxon>
        <taxon>Pentapetalae</taxon>
        <taxon>rosids</taxon>
        <taxon>fabids</taxon>
        <taxon>Cucurbitales</taxon>
        <taxon>Cucurbitaceae</taxon>
        <taxon>Momordiceae</taxon>
        <taxon>Momordica</taxon>
    </lineage>
</organism>
<name>A0A6J1CHX0_MOMCH</name>
<sequence length="323" mass="35723">MALQAGVSTSKVLILVGAGLTGSVVLRSGRLSDLISQLQELLKGVTEAELSPSPHKYDTAILAAQIRQLAQEIRELTLSGPVTVFNGNSSSSGNYSSYLVPAAAVGAMGYCYMWWKGWSFSDIMFVTKQNMANAVSTVSKQLEHVHEALASTRRHLTKRLENLDWKLDEEIETTNLIANNVEDVKSNLSRIGFDVETIHQMVSQLEGKLEVLEKKQDITNSGLWYLCQVAGDVKDRINDKLFPEVEAKKNANHLTIKYEENSLKGLQFIAETKYSTVTANPTGVKGNSLEKFNSEELAVRRTRLHRSYPVGISLARDIMGCDT</sequence>
<dbReference type="AlphaFoldDB" id="A0A6J1CHX0"/>
<dbReference type="Pfam" id="PF07889">
    <property type="entry name" value="DUF1664"/>
    <property type="match status" value="1"/>
</dbReference>
<dbReference type="GeneID" id="111011327"/>
<dbReference type="OrthoDB" id="544175at2759"/>
<keyword evidence="2" id="KW-1185">Reference proteome</keyword>
<proteinExistence type="predicted"/>
<evidence type="ECO:0000313" key="3">
    <source>
        <dbReference type="RefSeq" id="XP_022140737.1"/>
    </source>
</evidence>
<dbReference type="RefSeq" id="XP_022140737.1">
    <property type="nucleotide sequence ID" value="XM_022285045.1"/>
</dbReference>
<dbReference type="Proteomes" id="UP000504603">
    <property type="component" value="Unplaced"/>
</dbReference>
<protein>
    <submittedName>
        <fullName evidence="3">Uncharacterized protein LOC111011327</fullName>
    </submittedName>
</protein>
<evidence type="ECO:0000313" key="2">
    <source>
        <dbReference type="Proteomes" id="UP000504603"/>
    </source>
</evidence>
<evidence type="ECO:0000259" key="1">
    <source>
        <dbReference type="Pfam" id="PF07889"/>
    </source>
</evidence>
<dbReference type="PANTHER" id="PTHR46667:SF1">
    <property type="entry name" value="OS09G0482740 PROTEIN"/>
    <property type="match status" value="1"/>
</dbReference>
<dbReference type="InterPro" id="IPR012458">
    <property type="entry name" value="DUF1664"/>
</dbReference>
<dbReference type="KEGG" id="mcha:111011327"/>